<dbReference type="SUPFAM" id="SSF55031">
    <property type="entry name" value="Bacterial exopeptidase dimerisation domain"/>
    <property type="match status" value="1"/>
</dbReference>
<name>X0WTH7_9ZZZZ</name>
<gene>
    <name evidence="2" type="ORF">S01H1_59849</name>
</gene>
<dbReference type="InterPro" id="IPR002933">
    <property type="entry name" value="Peptidase_M20"/>
</dbReference>
<reference evidence="2" key="1">
    <citation type="journal article" date="2014" name="Front. Microbiol.">
        <title>High frequency of phylogenetically diverse reductive dehalogenase-homologous genes in deep subseafloor sedimentary metagenomes.</title>
        <authorList>
            <person name="Kawai M."/>
            <person name="Futagami T."/>
            <person name="Toyoda A."/>
            <person name="Takaki Y."/>
            <person name="Nishi S."/>
            <person name="Hori S."/>
            <person name="Arai W."/>
            <person name="Tsubouchi T."/>
            <person name="Morono Y."/>
            <person name="Uchiyama I."/>
            <person name="Ito T."/>
            <person name="Fujiyama A."/>
            <person name="Inagaki F."/>
            <person name="Takami H."/>
        </authorList>
    </citation>
    <scope>NUCLEOTIDE SEQUENCE</scope>
    <source>
        <strain evidence="2">Expedition CK06-06</strain>
    </source>
</reference>
<proteinExistence type="predicted"/>
<feature type="non-terminal residue" evidence="2">
    <location>
        <position position="255"/>
    </location>
</feature>
<dbReference type="Pfam" id="PF01546">
    <property type="entry name" value="Peptidase_M20"/>
    <property type="match status" value="1"/>
</dbReference>
<dbReference type="Gene3D" id="3.40.630.10">
    <property type="entry name" value="Zn peptidases"/>
    <property type="match status" value="1"/>
</dbReference>
<dbReference type="NCBIfam" id="TIGR01891">
    <property type="entry name" value="amidohydrolases"/>
    <property type="match status" value="1"/>
</dbReference>
<dbReference type="GO" id="GO:0005737">
    <property type="term" value="C:cytoplasm"/>
    <property type="evidence" value="ECO:0007669"/>
    <property type="project" value="TreeGrafter"/>
</dbReference>
<evidence type="ECO:0000313" key="2">
    <source>
        <dbReference type="EMBL" id="GAG16011.1"/>
    </source>
</evidence>
<feature type="domain" description="Peptidase M20 dimerisation" evidence="1">
    <location>
        <begin position="96"/>
        <end position="185"/>
    </location>
</feature>
<dbReference type="PANTHER" id="PTHR30575:SF0">
    <property type="entry name" value="XAA-ARG DIPEPTIDASE"/>
    <property type="match status" value="1"/>
</dbReference>
<accession>X0WTH7</accession>
<dbReference type="InterPro" id="IPR017439">
    <property type="entry name" value="Amidohydrolase"/>
</dbReference>
<evidence type="ECO:0000259" key="1">
    <source>
        <dbReference type="Pfam" id="PF07687"/>
    </source>
</evidence>
<dbReference type="AlphaFoldDB" id="X0WTH7"/>
<dbReference type="GO" id="GO:0071713">
    <property type="term" value="F:para-aminobenzoyl-glutamate hydrolase activity"/>
    <property type="evidence" value="ECO:0007669"/>
    <property type="project" value="TreeGrafter"/>
</dbReference>
<dbReference type="EMBL" id="BARS01039169">
    <property type="protein sequence ID" value="GAG16011.1"/>
    <property type="molecule type" value="Genomic_DNA"/>
</dbReference>
<comment type="caution">
    <text evidence="2">The sequence shown here is derived from an EMBL/GenBank/DDBJ whole genome shotgun (WGS) entry which is preliminary data.</text>
</comment>
<dbReference type="InterPro" id="IPR052030">
    <property type="entry name" value="Peptidase_M20/M20A_hydrolases"/>
</dbReference>
<dbReference type="PANTHER" id="PTHR30575">
    <property type="entry name" value="PEPTIDASE M20"/>
    <property type="match status" value="1"/>
</dbReference>
<sequence length="255" mass="27093">KPKIVVLAEYDALPGIGHGCGHNIIAASAVGAGVASKIVVDNLGGSIIVLGTPGEENFGSKIDMVKAGIFDDVDVAMMAHPSMLNMAIYRTLACLSLEVEFFGKGVHAAAQPAEGVNALEAIILAFNSINSLRQHIKEQARIHGIITDGGEAPNVVPAHSTAKFIIRAPDYAYLEELQGKVLNCFKGASLASGARLEYRWGDKVYAPIKNNVALAKLFSDNLELMGRRLDVFDLQIPFGSSDMGNVSQVVPSMHP</sequence>
<dbReference type="FunFam" id="3.30.70.360:FF:000004">
    <property type="entry name" value="Peptidase M20 domain-containing protein 2"/>
    <property type="match status" value="1"/>
</dbReference>
<feature type="non-terminal residue" evidence="2">
    <location>
        <position position="1"/>
    </location>
</feature>
<dbReference type="SUPFAM" id="SSF53187">
    <property type="entry name" value="Zn-dependent exopeptidases"/>
    <property type="match status" value="1"/>
</dbReference>
<protein>
    <recommendedName>
        <fullName evidence="1">Peptidase M20 dimerisation domain-containing protein</fullName>
    </recommendedName>
</protein>
<dbReference type="GO" id="GO:0016805">
    <property type="term" value="F:dipeptidase activity"/>
    <property type="evidence" value="ECO:0007669"/>
    <property type="project" value="TreeGrafter"/>
</dbReference>
<dbReference type="InterPro" id="IPR036264">
    <property type="entry name" value="Bact_exopeptidase_dim_dom"/>
</dbReference>
<dbReference type="GO" id="GO:0046657">
    <property type="term" value="P:folic acid catabolic process"/>
    <property type="evidence" value="ECO:0007669"/>
    <property type="project" value="TreeGrafter"/>
</dbReference>
<dbReference type="Pfam" id="PF07687">
    <property type="entry name" value="M20_dimer"/>
    <property type="match status" value="1"/>
</dbReference>
<organism evidence="2">
    <name type="scientific">marine sediment metagenome</name>
    <dbReference type="NCBI Taxonomy" id="412755"/>
    <lineage>
        <taxon>unclassified sequences</taxon>
        <taxon>metagenomes</taxon>
        <taxon>ecological metagenomes</taxon>
    </lineage>
</organism>
<dbReference type="InterPro" id="IPR011650">
    <property type="entry name" value="Peptidase_M20_dimer"/>
</dbReference>